<evidence type="ECO:0000256" key="4">
    <source>
        <dbReference type="RuleBase" id="RU000489"/>
    </source>
</evidence>
<feature type="region of interest" description="Disordered" evidence="5">
    <location>
        <begin position="2134"/>
        <end position="2467"/>
    </location>
</feature>
<feature type="compositionally biased region" description="Basic and acidic residues" evidence="5">
    <location>
        <begin position="2253"/>
        <end position="2290"/>
    </location>
</feature>
<feature type="compositionally biased region" description="Basic and acidic residues" evidence="5">
    <location>
        <begin position="3279"/>
        <end position="3327"/>
    </location>
</feature>
<feature type="compositionally biased region" description="Basic and acidic residues" evidence="5">
    <location>
        <begin position="2954"/>
        <end position="2989"/>
    </location>
</feature>
<feature type="compositionally biased region" description="Acidic residues" evidence="5">
    <location>
        <begin position="205"/>
        <end position="214"/>
    </location>
</feature>
<dbReference type="PANTHER" id="PTHR45708:SF28">
    <property type="entry name" value="CHITINASE"/>
    <property type="match status" value="1"/>
</dbReference>
<dbReference type="InterPro" id="IPR050542">
    <property type="entry name" value="Glycosyl_Hydrlase18_Chitinase"/>
</dbReference>
<feature type="compositionally biased region" description="Polar residues" evidence="5">
    <location>
        <begin position="132"/>
        <end position="146"/>
    </location>
</feature>
<feature type="compositionally biased region" description="Basic and acidic residues" evidence="5">
    <location>
        <begin position="773"/>
        <end position="803"/>
    </location>
</feature>
<feature type="region of interest" description="Disordered" evidence="5">
    <location>
        <begin position="2612"/>
        <end position="2645"/>
    </location>
</feature>
<sequence length="4601" mass="511188">MATEADVPEPISATQRVGENIYLASGQSDKTIHETSPEELKKLQETHNLPCETAECSAETENIQEADNVGDETINTVIKGNVETPEGERFLESPSIAVVATEETCMVSKHCQEDEESFQEDNEMSENKKQMQDNTTNEIAQETGSGENKVVEESEEKTEKKDRSHDIVHLTGTSLQAAKIEESNLGSRGEGSLEDERYVDQNVEVIEDQQDSDEDKSTNKETRDMQKNEKDGNASLDSDKQVLNTIEVTMDQNKEASIHIPDPGVISLNKNIETAAEPCNKAESIKDKFTGEELGKTSSEVDDMEAEKSTNFVGEEESPEATRLSEREEIEEDESSVHEAGPETGEKLKEVSSISCEEKNNNKIEPSERMDQTSPVEDEMNHKNNTDTCFAVQTEETCLQKVDNPELLKVVPRSWSDNIIKESPEEVKEKIEMIEKTAEGDTTSNENGKDYENPEQKEESSFMKHEGTTGIIGLLAATDIPSGENRDGGGSTVVVAEDNTDDTKITDDLEHNQSVKSNREERSDNVQQNEPKVEKLDESLSTVAQDFSIAASDKDLETITCDENEAPIKSHEESFVERMIDASQQGQSGMPNHEERPEQLQQNEPEKEKLDGSSNLVNEDFGSTASIECAATIPCAHEEAPIKSHEESFAEKVEEDLQTRSKPNIETGIPKDKNVPAIKMNEKIDDLQVRVSNKDANDLQVTYPSIEVAVQGKDLDFEPEGQTHEAYKASTEQKHIEDAPEVCQSSNSTISEHTSTETEMVTSEPIPTTSETDMTKLQEACRLDSEENSMNKDSSENKDQEMKTNEEACHTVTHEILAKGTDSLAMLGAGDYAGKDMIDAEASVEVNRAIFLTDEMVEQKFHIESPLPAAPTLSSEDETYKPEDNAKTKLEESLPVISDDTEIFSSRADKIPCLMEGGAPPDLKETAHKEEKVNETEENNETKDDKIAKEEDLQLVAETSEASTESIVLEPNSERGKMVVEDDTQKEEPEELYKDSKTDGEGEDTEKQNTIEECVTPSILPEPIGEKSLKSFQEDQKEEDGPKIEVYAEPELANACEDAGRQLTAEENTVDQCKDLDVKKTVQSSEEDDTATKMSKQDNDTCISVESIERETVESSQGNKYKAENSEAENSREQIIEEGLIPESIEQDPTQNLNDEIQKTGKSTGEILEISETAKAVESIAHETSETTEIPKEILDTSPVKHEENFLSEGKITEASLEEKKEEDISSVIVAEEKSNGNELVDAKEDTARKPLKNEADLDHILHKIESRENLEQSLSMSDGIGIFSSNADESPCSMVERASENLEETAHTEENNEAKHDKIAIEEDLKVVSKTSDASKSLESIVLEPNSELDNIVVEDDTRKGESEEVHVEPETTSIGEDAAKHIMTEESTVGQCRVTSEEDDKIANMSKQGAESIEQETVESPQCNINNAEESEAVNNTEYTIEDSNIRGLRSESVEQDPPKNLNDEKMKAEKSSGEIFENSKTAEGVESSAHETLDVIDTSLEKQKDNLQSEGDNPTPTDTSPEEKRTEDKSLLMVAQENSSVNELLDAKDNIEKNPSISEEDLEHISQKNETGEKLDQSLSKMVDETESFSSNADKIPRLMEEGAARNEEETERNNETRDDKLAVEEDIEVVAEISNASKSEENIAMEPKSEMDKIVDGDDTKNGDSEELSEDSKDTGKGDDTEKQNIAEADHTTSILPEPIGEKALQSFAEEEKEEETPKIEIFENSETARAAESIAHETSETIESPKKLLDTSPVKHEENLQSEGKTTETSLEEKNEDISPVMVADKNSNANELVNAKDEKKSSKSEDDLVHILQKNESEEKLEQSLPTMPDEIEILSSNADKTPCLMVEGASQNLEETAQIEDKTEVNDEANHNKIVMEEDLKEVVKMSDASKSIESTVLEQESELDKMVIEDDTETVESEGLYEDSKNASEGESNEKHNMKEECATTYILPEPIGVNIHQSFKDEKEEETPEIKVHVEPDTTSIGEDAEKQIMMEENTVEQCRVLEAEKIEQNPEEDKIVKLSKQDNVTYIPVESVEQETVESSQGSTNNTENSEADNNKEYTIEDGNIRGFIPESVEQDPVKNLNDEKMKAEKSSGEIFENSKTAEAAESIAHETIETLDIVDTSMEKKRDNLQSEGDNLTPIEASPEEKDEDRSPVMAAQDNSSVNELLDAKDNIEKNPSKTEEDLEHISHKDEPGEKLDQSLSKTVDETEAFSANADKISRLMEEGASQNEDAARNEEETEPNNETKDNKIAVEEDLKVAAEISDASKSEENIALEPKSEMDGLVNGDDIKNRDSDELSKDSKDTGKGEDTEKQNIAEACHATSILPEPTGEKALRSFAEEEKEEETPKIEGGEITQTINESEDTGKQNIEEDRVADSNNEVVIRETDEEDSLKNENKGKEHEEKVDDSNPAVIEKIESTSSAKETVSETLKDRAESNVASHHLDVTEASEEETHPREIKEDLVEKSVLLSEAFYEDSKEEIAEKEETKFNYSDSVSVTEVKEEAEDRNRVESFGPVSEEKGIAETETREITLESGDMKVKPEDTSNVSEMVDKDIPVVADEDRIDKDLQNEVPRAGSEDQEEVTTNIMPLKVEDELIEYSSMASEEHKLKSSEARKTVDETSEKIQAPDENEGTTFVAKEIDEILMQKHDKATNPLIVSELRSIDTEKETANEVQKHKVDGLYVHPELENEKDLRRSEDVEILKREETKELTDQSDICTSKTLQDVESSDLGLKMEETKDEKPFDEALKYTESTGTCTEIEKAIIEQEISEGNLHGGIEVEKAAIEQREEAYSQSHEDTSTKDDGTLTEEKSVDPDQKFKCASESVAEDPSKAILPESDKSKIEENDDNKKQQDEKEIEEKGEPTSDAEENKEQDANEITKVVIFTEKELGGVEQLDDIEDIKEPVIEKEQGRDELHALSTVGETTNQVKDSTLVCCSNANVAESKEKTDTENSEVEKDSTRKREASFARQSEEQKLQDESIETPAEELEEKKKEKILEESEDCCSKNDNATMPIMTAEKSSEQVDKILKASNIDPEPCPETSETENSHQSKEIDIMKLEETSCDLTSNLPTVQDSHAEKESITVENTETSACEETKIASEAFYDTKDQGTEETDKGTTMEKKDQVPSYDHDHAEKENATLENSDEDEVEETKIASAADQGAEGTSKIGKSPTVEGMDQVRSSNSEHAEKESRAVENPKPYEVNESEVSSDAIYMSKDHSTEESDGKTSNVEIPDQVPVTNAKNESVTEENPDADDADETKMASNAVFKSEEKATKDIDEIRKSPTAEKQDAYKIEEASKVASDYRTHGGESLREDEITTDQTMSTEQIEEPLPSLTSATTTTVEKIEEEEKTTKVDMLEDEGQEDSSVAKLTEDICLQKEVSRELDVSTLGLKINRDIQDGPAEVHEEECQNSDAALQLEPQEDNNNKIEHEDSSSESKNTTDLTGQTETVCDLKFETSEKPLESEIVMHNHGLTESEDTEIKEKHLVAVITEMGDEEKQLKQTSEANEITQNEVSHGEITEEKEATKTHPVSICEETTSVSLQEDELKAEECVEEETNTKYINSANAIQNEELSVSTASKNIEEQVATEDRSVQDPEQVSVVNKVIKESFPNEFEAKDTEDAAIKLAPINQGEETNFGSGKTETTTPRDEVDDSNPAVIEKIESASSAKETVSETLKDRAESNVVSHHLDVTEASEEETHPREIKEDLVEKSVLSSEAFYEDSKEEIAEKKETKFNYSDSVSVTEVKEEADLQEAEAEDRNWVESFGPVSEEKGIAETETREITFESGDMKVKPEDTSNVSEMVDKDIPVVADEDRIDRDLQNEVPRAGSEDQEEVTTNTMPLKVEDELIEYSTMASEEHKLKSSEAKETVDETPEKIQAPDENEGTTFVAQEIDEILMQKHDKATNPLIVSELRSIDTEKETATEVQKQKDDGLYVHPELENEKDLHRSEDVEILKREETKELTDQSDICTSKTLQDVESSDLGLKMEETKDEKPFDEALKCTESTGTCTEIEKAIIEQEISEGNLHGGIEVEKAAIEQKEEAYSQRHEDTSTKDDGTLTEENSKSEEQVATEDRSVQDPEQVSVVNEIIKESFPNEFEAKDTEDAAIKLAPINQGEETSFGSGKTETTTPRDDELGIETSQKKSIKGSVNGSNLIEDIQELENNSCATTEKQISTEADLIGTPKTIVSTGNECAPSVLQEGITEVGDFEPGHASGTHLEAKGIKHEGEKITGDSEEETIEETAKIDTAKNSLPALQQTSKKETPQVAEHVTKERELTASPEELQTEEAENIQIREAKTGEEKDEEEEGEEHKKTDLSSDALVVVNVPRDMDVKVAHKKSHGILSGVGSKVKHSISKVKKAIIGKSSHHPKPLFFVFGNIQTPALDLDDHCDPSTNGCVGLAVDIRSCQSKKVKVLLSIGGGDGSYYLTSSDDAKKVAAYLWNNYLGGKSYSRPFVDAVLDGIDFDIEGGSPQHYDELARKLKNYSSAKKVYLTAAPQCPFPDAYMNQALSTGIFDYIWMQFYNNYCEYEGNASQVKATWDATQFLLGLLASPEAARSGFIPKDVLISQVLPLIKTTPKYGDVMLWSK</sequence>
<feature type="compositionally biased region" description="Basic and acidic residues" evidence="5">
    <location>
        <begin position="3782"/>
        <end position="3808"/>
    </location>
</feature>
<gene>
    <name evidence="7" type="ORF">EZV62_019966</name>
</gene>
<feature type="region of interest" description="Disordered" evidence="5">
    <location>
        <begin position="1357"/>
        <end position="1812"/>
    </location>
</feature>
<feature type="compositionally biased region" description="Basic and acidic residues" evidence="5">
    <location>
        <begin position="1491"/>
        <end position="1510"/>
    </location>
</feature>
<reference evidence="8" key="1">
    <citation type="journal article" date="2019" name="Gigascience">
        <title>De novo genome assembly of the endangered Acer yangbiense, a plant species with extremely small populations endemic to Yunnan Province, China.</title>
        <authorList>
            <person name="Yang J."/>
            <person name="Wariss H.M."/>
            <person name="Tao L."/>
            <person name="Zhang R."/>
            <person name="Yun Q."/>
            <person name="Hollingsworth P."/>
            <person name="Dao Z."/>
            <person name="Luo G."/>
            <person name="Guo H."/>
            <person name="Ma Y."/>
            <person name="Sun W."/>
        </authorList>
    </citation>
    <scope>NUCLEOTIDE SEQUENCE [LARGE SCALE GENOMIC DNA]</scope>
    <source>
        <strain evidence="8">cv. Malutang</strain>
    </source>
</reference>
<feature type="region of interest" description="Disordered" evidence="5">
    <location>
        <begin position="2041"/>
        <end position="2110"/>
    </location>
</feature>
<feature type="compositionally biased region" description="Basic and acidic residues" evidence="5">
    <location>
        <begin position="878"/>
        <end position="890"/>
    </location>
</feature>
<feature type="region of interest" description="Disordered" evidence="5">
    <location>
        <begin position="1081"/>
        <end position="1100"/>
    </location>
</feature>
<feature type="compositionally biased region" description="Basic and acidic residues" evidence="5">
    <location>
        <begin position="1566"/>
        <end position="1579"/>
    </location>
</feature>
<feature type="region of interest" description="Disordered" evidence="5">
    <location>
        <begin position="3078"/>
        <end position="3380"/>
    </location>
</feature>
<feature type="compositionally biased region" description="Basic and acidic residues" evidence="5">
    <location>
        <begin position="3226"/>
        <end position="3236"/>
    </location>
</feature>
<feature type="compositionally biased region" description="Basic and acidic residues" evidence="5">
    <location>
        <begin position="922"/>
        <end position="952"/>
    </location>
</feature>
<feature type="compositionally biased region" description="Basic and acidic residues" evidence="5">
    <location>
        <begin position="2373"/>
        <end position="2385"/>
    </location>
</feature>
<evidence type="ECO:0000313" key="7">
    <source>
        <dbReference type="EMBL" id="TXG54710.1"/>
    </source>
</evidence>
<dbReference type="InterPro" id="IPR045321">
    <property type="entry name" value="Cts1-like"/>
</dbReference>
<feature type="region of interest" description="Disordered" evidence="5">
    <location>
        <begin position="432"/>
        <end position="539"/>
    </location>
</feature>
<feature type="region of interest" description="Disordered" evidence="5">
    <location>
        <begin position="4046"/>
        <end position="4162"/>
    </location>
</feature>
<feature type="compositionally biased region" description="Basic and acidic residues" evidence="5">
    <location>
        <begin position="3104"/>
        <end position="3149"/>
    </location>
</feature>
<feature type="compositionally biased region" description="Basic and acidic residues" evidence="5">
    <location>
        <begin position="1969"/>
        <end position="1985"/>
    </location>
</feature>
<feature type="compositionally biased region" description="Basic and acidic residues" evidence="5">
    <location>
        <begin position="3194"/>
        <end position="3206"/>
    </location>
</feature>
<feature type="compositionally biased region" description="Basic and acidic residues" evidence="5">
    <location>
        <begin position="1930"/>
        <end position="1945"/>
    </location>
</feature>
<feature type="domain" description="GH18" evidence="6">
    <location>
        <begin position="4354"/>
        <end position="4601"/>
    </location>
</feature>
<feature type="compositionally biased region" description="Basic and acidic residues" evidence="5">
    <location>
        <begin position="991"/>
        <end position="1010"/>
    </location>
</feature>
<feature type="compositionally biased region" description="Polar residues" evidence="5">
    <location>
        <begin position="4262"/>
        <end position="4272"/>
    </location>
</feature>
<feature type="compositionally biased region" description="Basic and acidic residues" evidence="5">
    <location>
        <begin position="1121"/>
        <end position="1132"/>
    </location>
</feature>
<accession>A0A5C7HCA2</accession>
<feature type="compositionally biased region" description="Acidic residues" evidence="5">
    <location>
        <begin position="981"/>
        <end position="990"/>
    </location>
</feature>
<proteinExistence type="predicted"/>
<feature type="compositionally biased region" description="Acidic residues" evidence="5">
    <location>
        <begin position="113"/>
        <end position="124"/>
    </location>
</feature>
<evidence type="ECO:0000256" key="2">
    <source>
        <dbReference type="ARBA" id="ARBA00022801"/>
    </source>
</evidence>
<dbReference type="PANTHER" id="PTHR45708">
    <property type="entry name" value="ENDOCHITINASE"/>
    <property type="match status" value="1"/>
</dbReference>
<feature type="compositionally biased region" description="Polar residues" evidence="5">
    <location>
        <begin position="3448"/>
        <end position="3461"/>
    </location>
</feature>
<feature type="compositionally biased region" description="Polar residues" evidence="5">
    <location>
        <begin position="4129"/>
        <end position="4142"/>
    </location>
</feature>
<keyword evidence="2 4" id="KW-0378">Hydrolase</keyword>
<dbReference type="Pfam" id="PF00704">
    <property type="entry name" value="Glyco_hydro_18"/>
    <property type="match status" value="1"/>
</dbReference>
<dbReference type="InterPro" id="IPR001223">
    <property type="entry name" value="Glyco_hydro18_cat"/>
</dbReference>
<dbReference type="EMBL" id="VAHF01000009">
    <property type="protein sequence ID" value="TXG54710.1"/>
    <property type="molecule type" value="Genomic_DNA"/>
</dbReference>
<feature type="compositionally biased region" description="Basic and acidic residues" evidence="5">
    <location>
        <begin position="2510"/>
        <end position="2520"/>
    </location>
</feature>
<feature type="compositionally biased region" description="Basic and acidic residues" evidence="5">
    <location>
        <begin position="2091"/>
        <end position="2102"/>
    </location>
</feature>
<feature type="region of interest" description="Disordered" evidence="5">
    <location>
        <begin position="558"/>
        <end position="617"/>
    </location>
</feature>
<feature type="compositionally biased region" description="Polar residues" evidence="5">
    <location>
        <begin position="1511"/>
        <end position="1522"/>
    </location>
</feature>
<comment type="caution">
    <text evidence="7">The sequence shown here is derived from an EMBL/GenBank/DDBJ whole genome shotgun (WGS) entry which is preliminary data.</text>
</comment>
<feature type="compositionally biased region" description="Basic and acidic residues" evidence="5">
    <location>
        <begin position="4046"/>
        <end position="4091"/>
    </location>
</feature>
<feature type="compositionally biased region" description="Basic and acidic residues" evidence="5">
    <location>
        <begin position="2339"/>
        <end position="2361"/>
    </location>
</feature>
<feature type="compositionally biased region" description="Acidic residues" evidence="5">
    <location>
        <begin position="3257"/>
        <end position="3268"/>
    </location>
</feature>
<feature type="compositionally biased region" description="Basic and acidic residues" evidence="5">
    <location>
        <begin position="3411"/>
        <end position="3420"/>
    </location>
</feature>
<feature type="compositionally biased region" description="Low complexity" evidence="5">
    <location>
        <begin position="3342"/>
        <end position="3354"/>
    </location>
</feature>
<feature type="compositionally biased region" description="Basic and acidic residues" evidence="5">
    <location>
        <begin position="215"/>
        <end position="240"/>
    </location>
</feature>
<feature type="compositionally biased region" description="Basic and acidic residues" evidence="5">
    <location>
        <begin position="2297"/>
        <end position="2324"/>
    </location>
</feature>
<feature type="compositionally biased region" description="Basic and acidic residues" evidence="5">
    <location>
        <begin position="1739"/>
        <end position="1764"/>
    </location>
</feature>
<feature type="compositionally biased region" description="Basic and acidic residues" evidence="5">
    <location>
        <begin position="447"/>
        <end position="467"/>
    </location>
</feature>
<feature type="compositionally biased region" description="Basic and acidic residues" evidence="5">
    <location>
        <begin position="1298"/>
        <end position="1317"/>
    </location>
</feature>
<dbReference type="GO" id="GO:0005975">
    <property type="term" value="P:carbohydrate metabolic process"/>
    <property type="evidence" value="ECO:0007669"/>
    <property type="project" value="InterPro"/>
</dbReference>
<feature type="region of interest" description="Disordered" evidence="5">
    <location>
        <begin position="3991"/>
        <end position="4012"/>
    </location>
</feature>
<feature type="region of interest" description="Disordered" evidence="5">
    <location>
        <begin position="112"/>
        <end position="242"/>
    </location>
</feature>
<feature type="compositionally biased region" description="Basic and acidic residues" evidence="5">
    <location>
        <begin position="3683"/>
        <end position="3715"/>
    </location>
</feature>
<feature type="compositionally biased region" description="Basic and acidic residues" evidence="5">
    <location>
        <begin position="1024"/>
        <end position="1041"/>
    </location>
</feature>
<feature type="compositionally biased region" description="Basic and acidic residues" evidence="5">
    <location>
        <begin position="3815"/>
        <end position="3834"/>
    </location>
</feature>
<feature type="compositionally biased region" description="Basic and acidic residues" evidence="5">
    <location>
        <begin position="4232"/>
        <end position="4246"/>
    </location>
</feature>
<feature type="compositionally biased region" description="Acidic residues" evidence="5">
    <location>
        <begin position="1917"/>
        <end position="1929"/>
    </location>
</feature>
<feature type="region of interest" description="Disordered" evidence="5">
    <location>
        <begin position="737"/>
        <end position="803"/>
    </location>
</feature>
<dbReference type="PROSITE" id="PS51910">
    <property type="entry name" value="GH18_2"/>
    <property type="match status" value="1"/>
</dbReference>
<dbReference type="OrthoDB" id="1668525at2759"/>
<feature type="compositionally biased region" description="Acidic residues" evidence="5">
    <location>
        <begin position="2990"/>
        <end position="2999"/>
    </location>
</feature>
<feature type="region of interest" description="Disordered" evidence="5">
    <location>
        <begin position="911"/>
        <end position="1041"/>
    </location>
</feature>
<feature type="compositionally biased region" description="Low complexity" evidence="5">
    <location>
        <begin position="745"/>
        <end position="759"/>
    </location>
</feature>
<feature type="compositionally biased region" description="Basic and acidic residues" evidence="5">
    <location>
        <begin position="3998"/>
        <end position="4012"/>
    </location>
</feature>
<feature type="compositionally biased region" description="Basic and acidic residues" evidence="5">
    <location>
        <begin position="2435"/>
        <end position="2467"/>
    </location>
</feature>
<dbReference type="EC" id="3.2.1.14" evidence="1"/>
<feature type="region of interest" description="Disordered" evidence="5">
    <location>
        <begin position="2779"/>
        <end position="2889"/>
    </location>
</feature>
<feature type="region of interest" description="Disordered" evidence="5">
    <location>
        <begin position="3639"/>
        <end position="3715"/>
    </location>
</feature>
<feature type="compositionally biased region" description="Basic and acidic residues" evidence="5">
    <location>
        <begin position="3869"/>
        <end position="3892"/>
    </location>
</feature>
<feature type="compositionally biased region" description="Basic and acidic residues" evidence="5">
    <location>
        <begin position="3000"/>
        <end position="3009"/>
    </location>
</feature>
<feature type="compositionally biased region" description="Basic and acidic residues" evidence="5">
    <location>
        <begin position="2743"/>
        <end position="2757"/>
    </location>
</feature>
<dbReference type="InterPro" id="IPR001579">
    <property type="entry name" value="Glyco_hydro_18_chit_AS"/>
</dbReference>
<feature type="compositionally biased region" description="Polar residues" evidence="5">
    <location>
        <begin position="1387"/>
        <end position="1396"/>
    </location>
</feature>
<feature type="region of interest" description="Disordered" evidence="5">
    <location>
        <begin position="2510"/>
        <end position="2599"/>
    </location>
</feature>
<feature type="region of interest" description="Disordered" evidence="5">
    <location>
        <begin position="642"/>
        <end position="672"/>
    </location>
</feature>
<feature type="compositionally biased region" description="Basic and acidic residues" evidence="5">
    <location>
        <begin position="283"/>
        <end position="295"/>
    </location>
</feature>
<feature type="region of interest" description="Disordered" evidence="5">
    <location>
        <begin position="1282"/>
        <end position="1317"/>
    </location>
</feature>
<feature type="compositionally biased region" description="Basic and acidic residues" evidence="5">
    <location>
        <begin position="2401"/>
        <end position="2417"/>
    </location>
</feature>
<feature type="compositionally biased region" description="Basic and acidic residues" evidence="5">
    <location>
        <begin position="149"/>
        <end position="168"/>
    </location>
</feature>
<feature type="compositionally biased region" description="Basic and acidic residues" evidence="5">
    <location>
        <begin position="335"/>
        <end position="371"/>
    </location>
</feature>
<feature type="compositionally biased region" description="Basic and acidic residues" evidence="5">
    <location>
        <begin position="2614"/>
        <end position="2637"/>
    </location>
</feature>
<feature type="compositionally biased region" description="Basic and acidic residues" evidence="5">
    <location>
        <begin position="2527"/>
        <end position="2553"/>
    </location>
</feature>
<feature type="compositionally biased region" description="Basic and acidic residues" evidence="5">
    <location>
        <begin position="501"/>
        <end position="524"/>
    </location>
</feature>
<feature type="region of interest" description="Disordered" evidence="5">
    <location>
        <begin position="1110"/>
        <end position="1132"/>
    </location>
</feature>
<feature type="compositionally biased region" description="Basic and acidic residues" evidence="5">
    <location>
        <begin position="1357"/>
        <end position="1371"/>
    </location>
</feature>
<feature type="compositionally biased region" description="Basic and acidic residues" evidence="5">
    <location>
        <begin position="592"/>
        <end position="611"/>
    </location>
</feature>
<feature type="compositionally biased region" description="Basic and acidic residues" evidence="5">
    <location>
        <begin position="1464"/>
        <end position="1475"/>
    </location>
</feature>
<feature type="compositionally biased region" description="Basic and acidic residues" evidence="5">
    <location>
        <begin position="3436"/>
        <end position="3447"/>
    </location>
</feature>
<organism evidence="7 8">
    <name type="scientific">Acer yangbiense</name>
    <dbReference type="NCBI Taxonomy" id="1000413"/>
    <lineage>
        <taxon>Eukaryota</taxon>
        <taxon>Viridiplantae</taxon>
        <taxon>Streptophyta</taxon>
        <taxon>Embryophyta</taxon>
        <taxon>Tracheophyta</taxon>
        <taxon>Spermatophyta</taxon>
        <taxon>Magnoliopsida</taxon>
        <taxon>eudicotyledons</taxon>
        <taxon>Gunneridae</taxon>
        <taxon>Pentapetalae</taxon>
        <taxon>rosids</taxon>
        <taxon>malvids</taxon>
        <taxon>Sapindales</taxon>
        <taxon>Sapindaceae</taxon>
        <taxon>Hippocastanoideae</taxon>
        <taxon>Acereae</taxon>
        <taxon>Acer</taxon>
    </lineage>
</organism>
<feature type="region of interest" description="Disordered" evidence="5">
    <location>
        <begin position="2736"/>
        <end position="2757"/>
    </location>
</feature>
<feature type="region of interest" description="Disordered" evidence="5">
    <location>
        <begin position="1969"/>
        <end position="1993"/>
    </location>
</feature>
<feature type="compositionally biased region" description="Basic and acidic residues" evidence="5">
    <location>
        <begin position="566"/>
        <end position="580"/>
    </location>
</feature>
<feature type="region of interest" description="Disordered" evidence="5">
    <location>
        <begin position="4220"/>
        <end position="4332"/>
    </location>
</feature>
<keyword evidence="8" id="KW-1185">Reference proteome</keyword>
<feature type="compositionally biased region" description="Basic and acidic residues" evidence="5">
    <location>
        <begin position="1800"/>
        <end position="1812"/>
    </location>
</feature>
<feature type="compositionally biased region" description="Basic and acidic residues" evidence="5">
    <location>
        <begin position="1524"/>
        <end position="1533"/>
    </location>
</feature>
<dbReference type="Proteomes" id="UP000323000">
    <property type="component" value="Chromosome 9"/>
</dbReference>
<evidence type="ECO:0000256" key="1">
    <source>
        <dbReference type="ARBA" id="ARBA00012729"/>
    </source>
</evidence>
<keyword evidence="3 4" id="KW-0326">Glycosidase</keyword>
<feature type="region of interest" description="Disordered" evidence="5">
    <location>
        <begin position="283"/>
        <end position="383"/>
    </location>
</feature>
<feature type="compositionally biased region" description="Polar residues" evidence="5">
    <location>
        <begin position="3094"/>
        <end position="3103"/>
    </location>
</feature>
<evidence type="ECO:0000256" key="3">
    <source>
        <dbReference type="ARBA" id="ARBA00023295"/>
    </source>
</evidence>
<feature type="region of interest" description="Disordered" evidence="5">
    <location>
        <begin position="1901"/>
        <end position="1945"/>
    </location>
</feature>
<dbReference type="Gene3D" id="3.20.20.80">
    <property type="entry name" value="Glycosidases"/>
    <property type="match status" value="1"/>
</dbReference>
<feature type="region of interest" description="Disordered" evidence="5">
    <location>
        <begin position="2952"/>
        <end position="3021"/>
    </location>
</feature>
<feature type="compositionally biased region" description="Basic and acidic residues" evidence="5">
    <location>
        <begin position="2788"/>
        <end position="2831"/>
    </location>
</feature>
<evidence type="ECO:0000259" key="6">
    <source>
        <dbReference type="PROSITE" id="PS51910"/>
    </source>
</evidence>
<feature type="compositionally biased region" description="Basic and acidic residues" evidence="5">
    <location>
        <begin position="2847"/>
        <end position="2885"/>
    </location>
</feature>
<dbReference type="InterPro" id="IPR017853">
    <property type="entry name" value="GH"/>
</dbReference>
<feature type="compositionally biased region" description="Basic and acidic residues" evidence="5">
    <location>
        <begin position="4273"/>
        <end position="4290"/>
    </location>
</feature>
<feature type="compositionally biased region" description="Polar residues" evidence="5">
    <location>
        <begin position="3644"/>
        <end position="3657"/>
    </location>
</feature>
<feature type="compositionally biased region" description="Basic and acidic residues" evidence="5">
    <location>
        <begin position="4111"/>
        <end position="4120"/>
    </location>
</feature>
<feature type="compositionally biased region" description="Basic and acidic residues" evidence="5">
    <location>
        <begin position="642"/>
        <end position="659"/>
    </location>
</feature>
<feature type="compositionally biased region" description="Basic and acidic residues" evidence="5">
    <location>
        <begin position="1651"/>
        <end position="1695"/>
    </location>
</feature>
<feature type="compositionally biased region" description="Basic and acidic residues" evidence="5">
    <location>
        <begin position="2177"/>
        <end position="2208"/>
    </location>
</feature>
<feature type="compositionally biased region" description="Polar residues" evidence="5">
    <location>
        <begin position="1420"/>
        <end position="1445"/>
    </location>
</feature>
<feature type="region of interest" description="Disordered" evidence="5">
    <location>
        <begin position="3411"/>
        <end position="3463"/>
    </location>
</feature>
<protein>
    <recommendedName>
        <fullName evidence="1">chitinase</fullName>
        <ecNumber evidence="1">3.2.1.14</ecNumber>
    </recommendedName>
</protein>
<feature type="compositionally biased region" description="Basic and acidic residues" evidence="5">
    <location>
        <begin position="1598"/>
        <end position="1627"/>
    </location>
</feature>
<evidence type="ECO:0000313" key="8">
    <source>
        <dbReference type="Proteomes" id="UP000323000"/>
    </source>
</evidence>
<name>A0A5C7HCA2_9ROSI</name>
<dbReference type="SUPFAM" id="SSF51445">
    <property type="entry name" value="(Trans)glycosidases"/>
    <property type="match status" value="1"/>
</dbReference>
<dbReference type="PROSITE" id="PS01095">
    <property type="entry name" value="GH18_1"/>
    <property type="match status" value="1"/>
</dbReference>
<dbReference type="GO" id="GO:0008843">
    <property type="term" value="F:endochitinase activity"/>
    <property type="evidence" value="ECO:0007669"/>
    <property type="project" value="UniProtKB-EC"/>
</dbReference>
<feature type="region of interest" description="Disordered" evidence="5">
    <location>
        <begin position="3933"/>
        <end position="3961"/>
    </location>
</feature>
<feature type="region of interest" description="Disordered" evidence="5">
    <location>
        <begin position="867"/>
        <end position="890"/>
    </location>
</feature>
<feature type="region of interest" description="Disordered" evidence="5">
    <location>
        <begin position="3763"/>
        <end position="3899"/>
    </location>
</feature>
<dbReference type="GO" id="GO:0005576">
    <property type="term" value="C:extracellular region"/>
    <property type="evidence" value="ECO:0007669"/>
    <property type="project" value="TreeGrafter"/>
</dbReference>
<dbReference type="CDD" id="cd02877">
    <property type="entry name" value="GH18_hevamine_XipI_class_III"/>
    <property type="match status" value="1"/>
</dbReference>
<evidence type="ECO:0000256" key="5">
    <source>
        <dbReference type="SAM" id="MobiDB-lite"/>
    </source>
</evidence>
<feature type="compositionally biased region" description="Basic and acidic residues" evidence="5">
    <location>
        <begin position="2560"/>
        <end position="2579"/>
    </location>
</feature>